<proteinExistence type="predicted"/>
<reference evidence="3 4" key="1">
    <citation type="journal article" date="2018" name="Evol. Lett.">
        <title>Horizontal gene cluster transfer increased hallucinogenic mushroom diversity.</title>
        <authorList>
            <person name="Reynolds H.T."/>
            <person name="Vijayakumar V."/>
            <person name="Gluck-Thaler E."/>
            <person name="Korotkin H.B."/>
            <person name="Matheny P.B."/>
            <person name="Slot J.C."/>
        </authorList>
    </citation>
    <scope>NUCLEOTIDE SEQUENCE [LARGE SCALE GENOMIC DNA]</scope>
    <source>
        <strain evidence="3 4">2629</strain>
    </source>
</reference>
<gene>
    <name evidence="3" type="ORF">CVT24_011909</name>
</gene>
<feature type="region of interest" description="Disordered" evidence="2">
    <location>
        <begin position="834"/>
        <end position="858"/>
    </location>
</feature>
<feature type="compositionally biased region" description="Polar residues" evidence="2">
    <location>
        <begin position="63"/>
        <end position="77"/>
    </location>
</feature>
<feature type="compositionally biased region" description="Pro residues" evidence="2">
    <location>
        <begin position="519"/>
        <end position="538"/>
    </location>
</feature>
<evidence type="ECO:0000256" key="2">
    <source>
        <dbReference type="SAM" id="MobiDB-lite"/>
    </source>
</evidence>
<feature type="compositionally biased region" description="Pro residues" evidence="2">
    <location>
        <begin position="491"/>
        <end position="508"/>
    </location>
</feature>
<feature type="region of interest" description="Disordered" evidence="2">
    <location>
        <begin position="620"/>
        <end position="647"/>
    </location>
</feature>
<feature type="compositionally biased region" description="Polar residues" evidence="2">
    <location>
        <begin position="100"/>
        <end position="111"/>
    </location>
</feature>
<dbReference type="STRING" id="181874.A0A409YNP9"/>
<sequence length="897" mass="102138">MFSAFMTNISRNPGRAGHACTDNLDADIEMGAPPGVPNRNAGYAAGIIGSVVGVVGSARLIKPSTQQDLESGTQKSANPPKMSEAHTQALAAHTYPPAAQPSQSITQCSIPTTPPHSPMPAMESRPLLPPVQLPNDSQLGEPVAGTGLMVVDPGPIQERSFKFKQPVVASKPSISIKRPRGAAESSGVKKTQLVEQYDLKTRGEIHGLQNVIKDVKGKAHHLETTLKDTQQDLSRKEELWRTKEERWKEEFDKLRETLGALQESREEEREERVREANRDLIKGNEDLSVTVRKAEERSGEMYKMMLEIKGELQEVRRDLDTEKKEKEEALGLLRQAKAEVERMTNALDELKKERDEKEREMQKLLLEVGKMGEEVQQSRRQLEEAKIAMERMREEVSASQKQLADARAEVDRVTNLLEEMRVRNAAARPEPHQPEAQTQHPSSSPPEPQNQPPTSHTQAYDQEPLFLPEDDMDMDNLTTDSQGTHQQQTQPQPPLPQLQASMPPPPQQTQPQQPTLPQLQPPMQPPRFPSPPPPPQPLPQIRRDHPQPFQPAPETQNIDVDMDMDDLTARPRGGQRHSVVMNPIQPSEVRAQREVLFANANQGTRVEQMLQQLLSKMIPDPQARHSSKAPPPAYKVPQKRPKEEGKNERAEWIPHDFALTTTWQRGRSTSKKCLHTTHITARPEGPSRDIFRVNWKNMKGPWNTRLYEHFEEYAKEEKYAPLDEYGNFAFEDATELRTLFFNRLTAICDSITYKTCYNYALEKWQDARARGDLEETEKWDKLLCLIKTLGEHGMSSDDSEARPTGPVYRVRTLYWRSRDISRKIESHFDGVSRTNGYGNMPAGSQPRQRIRVPEDRAGRSRRKARAEWPINFYDAEWYDAREASEKRQIRAKPFHDF</sequence>
<dbReference type="OrthoDB" id="3224221at2759"/>
<organism evidence="3 4">
    <name type="scientific">Panaeolus cyanescens</name>
    <dbReference type="NCBI Taxonomy" id="181874"/>
    <lineage>
        <taxon>Eukaryota</taxon>
        <taxon>Fungi</taxon>
        <taxon>Dikarya</taxon>
        <taxon>Basidiomycota</taxon>
        <taxon>Agaricomycotina</taxon>
        <taxon>Agaricomycetes</taxon>
        <taxon>Agaricomycetidae</taxon>
        <taxon>Agaricales</taxon>
        <taxon>Agaricineae</taxon>
        <taxon>Galeropsidaceae</taxon>
        <taxon>Panaeolus</taxon>
    </lineage>
</organism>
<dbReference type="AlphaFoldDB" id="A0A409YNP9"/>
<feature type="coiled-coil region" evidence="1">
    <location>
        <begin position="212"/>
        <end position="271"/>
    </location>
</feature>
<protein>
    <submittedName>
        <fullName evidence="3">Uncharacterized protein</fullName>
    </submittedName>
</protein>
<feature type="region of interest" description="Disordered" evidence="2">
    <location>
        <begin position="419"/>
        <end position="578"/>
    </location>
</feature>
<evidence type="ECO:0000313" key="4">
    <source>
        <dbReference type="Proteomes" id="UP000284842"/>
    </source>
</evidence>
<feature type="compositionally biased region" description="Polar residues" evidence="2">
    <location>
        <begin position="476"/>
        <end position="485"/>
    </location>
</feature>
<feature type="compositionally biased region" description="Low complexity" evidence="2">
    <location>
        <begin position="509"/>
        <end position="518"/>
    </location>
</feature>
<dbReference type="InParanoid" id="A0A409YNP9"/>
<feature type="region of interest" description="Disordered" evidence="2">
    <location>
        <begin position="63"/>
        <end position="132"/>
    </location>
</feature>
<dbReference type="PANTHER" id="PTHR36721">
    <property type="entry name" value="PROLINE-RICH FAMILY PROTEIN"/>
    <property type="match status" value="1"/>
</dbReference>
<keyword evidence="1" id="KW-0175">Coiled coil</keyword>
<dbReference type="EMBL" id="NHTK01000908">
    <property type="protein sequence ID" value="PPR04632.1"/>
    <property type="molecule type" value="Genomic_DNA"/>
</dbReference>
<name>A0A409YNP9_9AGAR</name>
<evidence type="ECO:0000313" key="3">
    <source>
        <dbReference type="EMBL" id="PPR04632.1"/>
    </source>
</evidence>
<comment type="caution">
    <text evidence="3">The sequence shown here is derived from an EMBL/GenBank/DDBJ whole genome shotgun (WGS) entry which is preliminary data.</text>
</comment>
<evidence type="ECO:0000256" key="1">
    <source>
        <dbReference type="SAM" id="Coils"/>
    </source>
</evidence>
<dbReference type="Proteomes" id="UP000284842">
    <property type="component" value="Unassembled WGS sequence"/>
</dbReference>
<accession>A0A409YNP9</accession>
<keyword evidence="4" id="KW-1185">Reference proteome</keyword>
<dbReference type="PANTHER" id="PTHR36721:SF1">
    <property type="entry name" value="OS04G0446401 PROTEIN"/>
    <property type="match status" value="1"/>
</dbReference>